<dbReference type="AlphaFoldDB" id="A0A811KM73"/>
<dbReference type="Gene3D" id="1.10.840.10">
    <property type="entry name" value="Ras guanine-nucleotide exchange factors catalytic domain"/>
    <property type="match status" value="1"/>
</dbReference>
<dbReference type="Proteomes" id="UP000783686">
    <property type="component" value="Unassembled WGS sequence"/>
</dbReference>
<evidence type="ECO:0000256" key="2">
    <source>
        <dbReference type="PROSITE-ProRule" id="PRU00168"/>
    </source>
</evidence>
<accession>A0A811KM73</accession>
<dbReference type="PROSITE" id="PS00720">
    <property type="entry name" value="RASGEF"/>
    <property type="match status" value="1"/>
</dbReference>
<comment type="caution">
    <text evidence="4">The sequence shown here is derived from an EMBL/GenBank/DDBJ whole genome shotgun (WGS) entry which is preliminary data.</text>
</comment>
<gene>
    <name evidence="4" type="ORF">BOKJ2_LOCUS6726</name>
</gene>
<keyword evidence="1 2" id="KW-0344">Guanine-nucleotide releasing factor</keyword>
<dbReference type="Proteomes" id="UP000614601">
    <property type="component" value="Unassembled WGS sequence"/>
</dbReference>
<dbReference type="Pfam" id="PF00617">
    <property type="entry name" value="RasGEF"/>
    <property type="match status" value="1"/>
</dbReference>
<dbReference type="PANTHER" id="PTHR23113:SF224">
    <property type="entry name" value="RAP GUANINE NUCLEOTIDE EXCHANGE FACTOR 1"/>
    <property type="match status" value="1"/>
</dbReference>
<dbReference type="InterPro" id="IPR001895">
    <property type="entry name" value="RASGEF_cat_dom"/>
</dbReference>
<keyword evidence="5" id="KW-1185">Reference proteome</keyword>
<dbReference type="GO" id="GO:0007265">
    <property type="term" value="P:Ras protein signal transduction"/>
    <property type="evidence" value="ECO:0007669"/>
    <property type="project" value="TreeGrafter"/>
</dbReference>
<sequence length="212" mass="24758">MTDVTTAEALLCASNQSSENCKSIVKITAQFNNLSFWIRCQILTPDSQKDREKRFEKFLKVAKALKKLNNFNSYLAVISALDSGPVKRLEWPKHIRKQIAEMVTIMDSRQSFSNFRSELNKAKPPLIPYFGLILQDLTFVNVGNPDYLPNNKDMLNFAKRWQQYAILDSVDRLTRWRYDIKPDHDILALFADFNEQLDDEGWTRSYAIKRRD</sequence>
<dbReference type="PANTHER" id="PTHR23113">
    <property type="entry name" value="GUANINE NUCLEOTIDE EXCHANGE FACTOR"/>
    <property type="match status" value="1"/>
</dbReference>
<dbReference type="EMBL" id="CAJFCW020000003">
    <property type="protein sequence ID" value="CAG9106482.1"/>
    <property type="molecule type" value="Genomic_DNA"/>
</dbReference>
<dbReference type="InterPro" id="IPR019804">
    <property type="entry name" value="Ras_G-nucl-exch_fac_CS"/>
</dbReference>
<dbReference type="EMBL" id="CAJFDH010000003">
    <property type="protein sequence ID" value="CAD5216715.1"/>
    <property type="molecule type" value="Genomic_DNA"/>
</dbReference>
<dbReference type="SMART" id="SM00147">
    <property type="entry name" value="RasGEF"/>
    <property type="match status" value="1"/>
</dbReference>
<evidence type="ECO:0000256" key="1">
    <source>
        <dbReference type="ARBA" id="ARBA00022658"/>
    </source>
</evidence>
<name>A0A811KM73_9BILA</name>
<dbReference type="InterPro" id="IPR023578">
    <property type="entry name" value="Ras_GEF_dom_sf"/>
</dbReference>
<reference evidence="4" key="1">
    <citation type="submission" date="2020-09" db="EMBL/GenBank/DDBJ databases">
        <authorList>
            <person name="Kikuchi T."/>
        </authorList>
    </citation>
    <scope>NUCLEOTIDE SEQUENCE</scope>
    <source>
        <strain evidence="4">SH1</strain>
    </source>
</reference>
<feature type="domain" description="Ras-GEF" evidence="3">
    <location>
        <begin position="1"/>
        <end position="211"/>
    </location>
</feature>
<dbReference type="SUPFAM" id="SSF48366">
    <property type="entry name" value="Ras GEF"/>
    <property type="match status" value="1"/>
</dbReference>
<protein>
    <recommendedName>
        <fullName evidence="3">Ras-GEF domain-containing protein</fullName>
    </recommendedName>
</protein>
<evidence type="ECO:0000313" key="4">
    <source>
        <dbReference type="EMBL" id="CAD5216715.1"/>
    </source>
</evidence>
<evidence type="ECO:0000259" key="3">
    <source>
        <dbReference type="PROSITE" id="PS50009"/>
    </source>
</evidence>
<dbReference type="InterPro" id="IPR036964">
    <property type="entry name" value="RASGEF_cat_dom_sf"/>
</dbReference>
<evidence type="ECO:0000313" key="5">
    <source>
        <dbReference type="Proteomes" id="UP000614601"/>
    </source>
</evidence>
<dbReference type="OrthoDB" id="25179at2759"/>
<dbReference type="InterPro" id="IPR008937">
    <property type="entry name" value="Ras-like_GEF"/>
</dbReference>
<proteinExistence type="predicted"/>
<organism evidence="4 5">
    <name type="scientific">Bursaphelenchus okinawaensis</name>
    <dbReference type="NCBI Taxonomy" id="465554"/>
    <lineage>
        <taxon>Eukaryota</taxon>
        <taxon>Metazoa</taxon>
        <taxon>Ecdysozoa</taxon>
        <taxon>Nematoda</taxon>
        <taxon>Chromadorea</taxon>
        <taxon>Rhabditida</taxon>
        <taxon>Tylenchina</taxon>
        <taxon>Tylenchomorpha</taxon>
        <taxon>Aphelenchoidea</taxon>
        <taxon>Aphelenchoididae</taxon>
        <taxon>Bursaphelenchus</taxon>
    </lineage>
</organism>
<dbReference type="GO" id="GO:0005886">
    <property type="term" value="C:plasma membrane"/>
    <property type="evidence" value="ECO:0007669"/>
    <property type="project" value="TreeGrafter"/>
</dbReference>
<dbReference type="PROSITE" id="PS50009">
    <property type="entry name" value="RASGEF_CAT"/>
    <property type="match status" value="1"/>
</dbReference>
<dbReference type="GO" id="GO:0005085">
    <property type="term" value="F:guanyl-nucleotide exchange factor activity"/>
    <property type="evidence" value="ECO:0007669"/>
    <property type="project" value="UniProtKB-KW"/>
</dbReference>